<dbReference type="NCBIfam" id="TIGR01655">
    <property type="entry name" value="yxeA_fam"/>
    <property type="match status" value="1"/>
</dbReference>
<evidence type="ECO:0000313" key="1">
    <source>
        <dbReference type="EMBL" id="KRM80009.1"/>
    </source>
</evidence>
<sequence>MIKKKIKGALIPMKKILSITVVTLTLVVGAWFAIEQIFRGGDTYYTQITTNGEYHPYKDDAGNTISDYSYKLPGYDTDGRQIELSFYANKNRPLKRNAYLKVIYHKGDVRSWEQVSRSAIPKKALAQLD</sequence>
<dbReference type="Pfam" id="PF06486">
    <property type="entry name" value="DUF1093"/>
    <property type="match status" value="1"/>
</dbReference>
<dbReference type="Gene3D" id="2.40.50.480">
    <property type="match status" value="1"/>
</dbReference>
<evidence type="ECO:0000313" key="2">
    <source>
        <dbReference type="Proteomes" id="UP000051813"/>
    </source>
</evidence>
<dbReference type="STRING" id="1423738.FC84_GL000712"/>
<dbReference type="InterPro" id="IPR036166">
    <property type="entry name" value="YxeA-like_sf"/>
</dbReference>
<dbReference type="PANTHER" id="PTHR36433:SF2">
    <property type="entry name" value="YXEA FAMILY PROTEIN"/>
    <property type="match status" value="1"/>
</dbReference>
<name>A0A0R2BUE9_9LACO</name>
<evidence type="ECO:0008006" key="3">
    <source>
        <dbReference type="Google" id="ProtNLM"/>
    </source>
</evidence>
<dbReference type="AlphaFoldDB" id="A0A0R2BUE9"/>
<dbReference type="Proteomes" id="UP000051813">
    <property type="component" value="Unassembled WGS sequence"/>
</dbReference>
<dbReference type="InterPro" id="IPR006542">
    <property type="entry name" value="DUF1093"/>
</dbReference>
<dbReference type="EMBL" id="AYYK01000001">
    <property type="protein sequence ID" value="KRM80009.1"/>
    <property type="molecule type" value="Genomic_DNA"/>
</dbReference>
<proteinExistence type="predicted"/>
<reference evidence="1 2" key="1">
    <citation type="journal article" date="2015" name="Genome Announc.">
        <title>Expanding the biotechnology potential of lactobacilli through comparative genomics of 213 strains and associated genera.</title>
        <authorList>
            <person name="Sun Z."/>
            <person name="Harris H.M."/>
            <person name="McCann A."/>
            <person name="Guo C."/>
            <person name="Argimon S."/>
            <person name="Zhang W."/>
            <person name="Yang X."/>
            <person name="Jeffery I.B."/>
            <person name="Cooney J.C."/>
            <person name="Kagawa T.F."/>
            <person name="Liu W."/>
            <person name="Song Y."/>
            <person name="Salvetti E."/>
            <person name="Wrobel A."/>
            <person name="Rasinkangas P."/>
            <person name="Parkhill J."/>
            <person name="Rea M.C."/>
            <person name="O'Sullivan O."/>
            <person name="Ritari J."/>
            <person name="Douillard F.P."/>
            <person name="Paul Ross R."/>
            <person name="Yang R."/>
            <person name="Briner A.E."/>
            <person name="Felis G.E."/>
            <person name="de Vos W.M."/>
            <person name="Barrangou R."/>
            <person name="Klaenhammer T.R."/>
            <person name="Caufield P.W."/>
            <person name="Cui Y."/>
            <person name="Zhang H."/>
            <person name="O'Toole P.W."/>
        </authorList>
    </citation>
    <scope>NUCLEOTIDE SEQUENCE [LARGE SCALE GENOMIC DNA]</scope>
    <source>
        <strain evidence="1 2">DSM 20335</strain>
    </source>
</reference>
<keyword evidence="2" id="KW-1185">Reference proteome</keyword>
<dbReference type="PANTHER" id="PTHR36433">
    <property type="entry name" value="HYPOTHETICAL CYTOSOLIC PROTEIN"/>
    <property type="match status" value="1"/>
</dbReference>
<dbReference type="PATRIC" id="fig|1423738.3.peg.721"/>
<protein>
    <recommendedName>
        <fullName evidence="3">YxeA family protein</fullName>
    </recommendedName>
</protein>
<comment type="caution">
    <text evidence="1">The sequence shown here is derived from an EMBL/GenBank/DDBJ whole genome shotgun (WGS) entry which is preliminary data.</text>
</comment>
<gene>
    <name evidence="1" type="ORF">FC84_GL000712</name>
</gene>
<accession>A0A0R2BUE9</accession>
<dbReference type="SUPFAM" id="SSF159121">
    <property type="entry name" value="BC4932-like"/>
    <property type="match status" value="1"/>
</dbReference>
<organism evidence="1 2">
    <name type="scientific">Lapidilactobacillus dextrinicus DSM 20335</name>
    <dbReference type="NCBI Taxonomy" id="1423738"/>
    <lineage>
        <taxon>Bacteria</taxon>
        <taxon>Bacillati</taxon>
        <taxon>Bacillota</taxon>
        <taxon>Bacilli</taxon>
        <taxon>Lactobacillales</taxon>
        <taxon>Lactobacillaceae</taxon>
        <taxon>Lapidilactobacillus</taxon>
    </lineage>
</organism>